<evidence type="ECO:0000256" key="1">
    <source>
        <dbReference type="ARBA" id="ARBA00022723"/>
    </source>
</evidence>
<keyword evidence="6" id="KW-0808">Transferase</keyword>
<protein>
    <submittedName>
        <fullName evidence="9">Histone acetyltransferase of the MYST family 1-like</fullName>
    </submittedName>
</protein>
<dbReference type="GO" id="GO:0005634">
    <property type="term" value="C:nucleus"/>
    <property type="evidence" value="ECO:0007669"/>
    <property type="project" value="UniProtKB-ARBA"/>
</dbReference>
<evidence type="ECO:0000256" key="5">
    <source>
        <dbReference type="ARBA" id="ARBA00023159"/>
    </source>
</evidence>
<dbReference type="SMART" id="SM00298">
    <property type="entry name" value="CHROMO"/>
    <property type="match status" value="1"/>
</dbReference>
<gene>
    <name evidence="9" type="primary">LOC107821458</name>
</gene>
<dbReference type="OrthoDB" id="787137at2759"/>
<feature type="transmembrane region" description="Helical" evidence="7">
    <location>
        <begin position="126"/>
        <end position="145"/>
    </location>
</feature>
<keyword evidence="4" id="KW-0156">Chromatin regulator</keyword>
<dbReference type="InterPro" id="IPR000953">
    <property type="entry name" value="Chromo/chromo_shadow_dom"/>
</dbReference>
<dbReference type="PaxDb" id="4097-A0A1S4CQP4"/>
<sequence length="179" mass="21255">MGTPPGTVPSIRRRWNPPELRQKTSRLGRGKEVVSCRVGTRVMCRWRDGKYHPVKVIERRKLPCGGANDYEYYVHYTEFNRRLDEWVKLEQLDLNSVETVVDEKVEDKVTSLKMTRHQKRKIDETHVEVLFVFLYILLEGYTFNYTLTVDIIFLFDVFKVYNIMLPSSFFYSVKISSFI</sequence>
<dbReference type="RefSeq" id="XP_016503381.1">
    <property type="nucleotide sequence ID" value="XM_016647895.1"/>
</dbReference>
<evidence type="ECO:0000256" key="7">
    <source>
        <dbReference type="SAM" id="Phobius"/>
    </source>
</evidence>
<evidence type="ECO:0000256" key="4">
    <source>
        <dbReference type="ARBA" id="ARBA00022853"/>
    </source>
</evidence>
<name>A0A1S4CQP4_TOBAC</name>
<accession>A0A1S4CQP4</accession>
<keyword evidence="2" id="KW-0863">Zinc-finger</keyword>
<dbReference type="SUPFAM" id="SSF54160">
    <property type="entry name" value="Chromo domain-like"/>
    <property type="match status" value="1"/>
</dbReference>
<dbReference type="SMR" id="A0A1S4CQP4"/>
<evidence type="ECO:0000256" key="3">
    <source>
        <dbReference type="ARBA" id="ARBA00022833"/>
    </source>
</evidence>
<dbReference type="AlphaFoldDB" id="A0A1S4CQP4"/>
<keyword evidence="5" id="KW-0010">Activator</keyword>
<dbReference type="InterPro" id="IPR025995">
    <property type="entry name" value="Tudor-knot"/>
</dbReference>
<dbReference type="Pfam" id="PF11717">
    <property type="entry name" value="Tudor-knot"/>
    <property type="match status" value="1"/>
</dbReference>
<dbReference type="STRING" id="4097.A0A1S4CQP4"/>
<organism evidence="9">
    <name type="scientific">Nicotiana tabacum</name>
    <name type="common">Common tobacco</name>
    <dbReference type="NCBI Taxonomy" id="4097"/>
    <lineage>
        <taxon>Eukaryota</taxon>
        <taxon>Viridiplantae</taxon>
        <taxon>Streptophyta</taxon>
        <taxon>Embryophyta</taxon>
        <taxon>Tracheophyta</taxon>
        <taxon>Spermatophyta</taxon>
        <taxon>Magnoliopsida</taxon>
        <taxon>eudicotyledons</taxon>
        <taxon>Gunneridae</taxon>
        <taxon>Pentapetalae</taxon>
        <taxon>asterids</taxon>
        <taxon>lamiids</taxon>
        <taxon>Solanales</taxon>
        <taxon>Solanaceae</taxon>
        <taxon>Nicotianoideae</taxon>
        <taxon>Nicotianeae</taxon>
        <taxon>Nicotiana</taxon>
    </lineage>
</organism>
<evidence type="ECO:0000313" key="9">
    <source>
        <dbReference type="RefSeq" id="XP_016503381.1"/>
    </source>
</evidence>
<keyword evidence="1" id="KW-0479">Metal-binding</keyword>
<proteinExistence type="predicted"/>
<evidence type="ECO:0000256" key="6">
    <source>
        <dbReference type="ARBA" id="ARBA00023315"/>
    </source>
</evidence>
<feature type="transmembrane region" description="Helical" evidence="7">
    <location>
        <begin position="151"/>
        <end position="173"/>
    </location>
</feature>
<reference evidence="9" key="1">
    <citation type="submission" date="2025-08" db="UniProtKB">
        <authorList>
            <consortium name="RefSeq"/>
        </authorList>
    </citation>
    <scope>IDENTIFICATION</scope>
</reference>
<keyword evidence="6" id="KW-0012">Acyltransferase</keyword>
<feature type="domain" description="Chromo" evidence="8">
    <location>
        <begin position="50"/>
        <end position="109"/>
    </location>
</feature>
<dbReference type="Gene3D" id="2.30.30.140">
    <property type="match status" value="1"/>
</dbReference>
<dbReference type="KEGG" id="nta:107821458"/>
<keyword evidence="3" id="KW-0862">Zinc</keyword>
<dbReference type="InterPro" id="IPR016197">
    <property type="entry name" value="Chromo-like_dom_sf"/>
</dbReference>
<evidence type="ECO:0000256" key="2">
    <source>
        <dbReference type="ARBA" id="ARBA00022771"/>
    </source>
</evidence>
<dbReference type="FunFam" id="2.30.30.140:FF:000067">
    <property type="entry name" value="Histone acetyltransferase"/>
    <property type="match status" value="1"/>
</dbReference>
<keyword evidence="7" id="KW-0472">Membrane</keyword>
<dbReference type="GO" id="GO:0004402">
    <property type="term" value="F:histone acetyltransferase activity"/>
    <property type="evidence" value="ECO:0007669"/>
    <property type="project" value="UniProtKB-ARBA"/>
</dbReference>
<evidence type="ECO:0000259" key="8">
    <source>
        <dbReference type="SMART" id="SM00298"/>
    </source>
</evidence>
<keyword evidence="7" id="KW-0812">Transmembrane</keyword>
<dbReference type="GO" id="GO:0008270">
    <property type="term" value="F:zinc ion binding"/>
    <property type="evidence" value="ECO:0007669"/>
    <property type="project" value="UniProtKB-KW"/>
</dbReference>
<dbReference type="CDD" id="cd18642">
    <property type="entry name" value="CBD_MOF_like"/>
    <property type="match status" value="1"/>
</dbReference>
<keyword evidence="7" id="KW-1133">Transmembrane helix</keyword>